<keyword evidence="2" id="KW-1185">Reference proteome</keyword>
<sequence length="290" mass="33066">MTGFYGNGAAAGTDPEPQAHKSGVHFSYSELWDLETNYYQNYLYPNNLKQVNMVNSTLFAEDVQGRVDVTREFYGRELNTEYVFGLFSDPNQFSLLGIPVAYEIQKFAAYDNIAATSTKVTFNHTYIGFLTPVVIDTFLTFNDEGQIWQYDAVFKWMNGWLDVLVRETQKKYNASTPKEAENILRDIMVSSTCQVHEDHCHGDDQQYDSFEACVDYLTNEIRLGTAYELGADTLVCRTLHKVMLSFRPKVHCPHIGPSGGGMCSDDRTYVGVIEEEYFTHTPFVSSREEK</sequence>
<accession>A0A167XIW9</accession>
<dbReference type="VEuPathDB" id="FungiDB:AAP_04088"/>
<comment type="caution">
    <text evidence="1">The sequence shown here is derived from an EMBL/GenBank/DDBJ whole genome shotgun (WGS) entry which is preliminary data.</text>
</comment>
<evidence type="ECO:0000313" key="1">
    <source>
        <dbReference type="EMBL" id="KZZ90138.1"/>
    </source>
</evidence>
<dbReference type="EMBL" id="AZGZ01000018">
    <property type="protein sequence ID" value="KZZ90138.1"/>
    <property type="molecule type" value="Genomic_DNA"/>
</dbReference>
<organism evidence="1 2">
    <name type="scientific">Ascosphaera apis ARSEF 7405</name>
    <dbReference type="NCBI Taxonomy" id="392613"/>
    <lineage>
        <taxon>Eukaryota</taxon>
        <taxon>Fungi</taxon>
        <taxon>Dikarya</taxon>
        <taxon>Ascomycota</taxon>
        <taxon>Pezizomycotina</taxon>
        <taxon>Eurotiomycetes</taxon>
        <taxon>Eurotiomycetidae</taxon>
        <taxon>Onygenales</taxon>
        <taxon>Ascosphaeraceae</taxon>
        <taxon>Ascosphaera</taxon>
    </lineage>
</organism>
<dbReference type="Proteomes" id="UP000242877">
    <property type="component" value="Unassembled WGS sequence"/>
</dbReference>
<dbReference type="AlphaFoldDB" id="A0A167XIW9"/>
<evidence type="ECO:0000313" key="2">
    <source>
        <dbReference type="Proteomes" id="UP000242877"/>
    </source>
</evidence>
<proteinExistence type="predicted"/>
<reference evidence="1 2" key="1">
    <citation type="journal article" date="2016" name="Genome Biol. Evol.">
        <title>Divergent and convergent evolution of fungal pathogenicity.</title>
        <authorList>
            <person name="Shang Y."/>
            <person name="Xiao G."/>
            <person name="Zheng P."/>
            <person name="Cen K."/>
            <person name="Zhan S."/>
            <person name="Wang C."/>
        </authorList>
    </citation>
    <scope>NUCLEOTIDE SEQUENCE [LARGE SCALE GENOMIC DNA]</scope>
    <source>
        <strain evidence="1 2">ARSEF 7405</strain>
    </source>
</reference>
<protein>
    <submittedName>
        <fullName evidence="1">Uncharacterized protein</fullName>
    </submittedName>
</protein>
<dbReference type="OrthoDB" id="4204745at2759"/>
<gene>
    <name evidence="1" type="ORF">AAP_04088</name>
</gene>
<name>A0A167XIW9_9EURO</name>